<dbReference type="PANTHER" id="PTHR43066:SF26">
    <property type="entry name" value="RHOMBOID PROTEASE GLPG"/>
    <property type="match status" value="1"/>
</dbReference>
<keyword evidence="3" id="KW-0997">Cell inner membrane</keyword>
<comment type="caution">
    <text evidence="10">The sequence shown here is derived from an EMBL/GenBank/DDBJ whole genome shotgun (WGS) entry which is preliminary data.</text>
</comment>
<evidence type="ECO:0000256" key="2">
    <source>
        <dbReference type="ARBA" id="ARBA00022475"/>
    </source>
</evidence>
<evidence type="ECO:0000256" key="3">
    <source>
        <dbReference type="ARBA" id="ARBA00022519"/>
    </source>
</evidence>
<feature type="transmembrane region" description="Helical" evidence="8">
    <location>
        <begin position="129"/>
        <end position="147"/>
    </location>
</feature>
<protein>
    <submittedName>
        <fullName evidence="10">Membrane associated rhomboid family serine protease</fullName>
    </submittedName>
</protein>
<dbReference type="Proteomes" id="UP000556436">
    <property type="component" value="Unassembled WGS sequence"/>
</dbReference>
<keyword evidence="4 8" id="KW-0812">Transmembrane</keyword>
<dbReference type="SUPFAM" id="SSF144091">
    <property type="entry name" value="Rhomboid-like"/>
    <property type="match status" value="1"/>
</dbReference>
<organism evidence="10 11">
    <name type="scientific">Streptomyces netropsis</name>
    <name type="common">Streptoverticillium netropsis</name>
    <dbReference type="NCBI Taxonomy" id="55404"/>
    <lineage>
        <taxon>Bacteria</taxon>
        <taxon>Bacillati</taxon>
        <taxon>Actinomycetota</taxon>
        <taxon>Actinomycetes</taxon>
        <taxon>Kitasatosporales</taxon>
        <taxon>Streptomycetaceae</taxon>
        <taxon>Streptomyces</taxon>
    </lineage>
</organism>
<keyword evidence="5 8" id="KW-1133">Transmembrane helix</keyword>
<keyword evidence="11" id="KW-1185">Reference proteome</keyword>
<evidence type="ECO:0000256" key="7">
    <source>
        <dbReference type="SAM" id="MobiDB-lite"/>
    </source>
</evidence>
<evidence type="ECO:0000259" key="9">
    <source>
        <dbReference type="Pfam" id="PF01694"/>
    </source>
</evidence>
<keyword evidence="2" id="KW-1003">Cell membrane</keyword>
<dbReference type="InterPro" id="IPR022764">
    <property type="entry name" value="Peptidase_S54_rhomboid_dom"/>
</dbReference>
<evidence type="ECO:0000256" key="5">
    <source>
        <dbReference type="ARBA" id="ARBA00022989"/>
    </source>
</evidence>
<evidence type="ECO:0000313" key="11">
    <source>
        <dbReference type="Proteomes" id="UP000556436"/>
    </source>
</evidence>
<feature type="transmembrane region" description="Helical" evidence="8">
    <location>
        <begin position="153"/>
        <end position="173"/>
    </location>
</feature>
<comment type="subcellular location">
    <subcellularLocation>
        <location evidence="1">Membrane</location>
        <topology evidence="1">Multi-pass membrane protein</topology>
    </subcellularLocation>
</comment>
<evidence type="ECO:0000313" key="10">
    <source>
        <dbReference type="EMBL" id="MBB4884688.1"/>
    </source>
</evidence>
<evidence type="ECO:0000256" key="4">
    <source>
        <dbReference type="ARBA" id="ARBA00022692"/>
    </source>
</evidence>
<name>A0A7W7PD43_STRNE</name>
<proteinExistence type="predicted"/>
<dbReference type="AlphaFoldDB" id="A0A7W7PD43"/>
<dbReference type="GO" id="GO:0016020">
    <property type="term" value="C:membrane"/>
    <property type="evidence" value="ECO:0007669"/>
    <property type="project" value="UniProtKB-SubCell"/>
</dbReference>
<feature type="transmembrane region" description="Helical" evidence="8">
    <location>
        <begin position="94"/>
        <end position="117"/>
    </location>
</feature>
<feature type="domain" description="Peptidase S54 rhomboid" evidence="9">
    <location>
        <begin position="90"/>
        <end position="238"/>
    </location>
</feature>
<dbReference type="GO" id="GO:0004252">
    <property type="term" value="F:serine-type endopeptidase activity"/>
    <property type="evidence" value="ECO:0007669"/>
    <property type="project" value="InterPro"/>
</dbReference>
<keyword evidence="10" id="KW-0378">Hydrolase</keyword>
<feature type="transmembrane region" description="Helical" evidence="8">
    <location>
        <begin position="218"/>
        <end position="236"/>
    </location>
</feature>
<dbReference type="EMBL" id="JACHJG010000001">
    <property type="protein sequence ID" value="MBB4884688.1"/>
    <property type="molecule type" value="Genomic_DNA"/>
</dbReference>
<feature type="transmembrane region" description="Helical" evidence="8">
    <location>
        <begin position="33"/>
        <end position="51"/>
    </location>
</feature>
<evidence type="ECO:0000256" key="1">
    <source>
        <dbReference type="ARBA" id="ARBA00004141"/>
    </source>
</evidence>
<evidence type="ECO:0000256" key="6">
    <source>
        <dbReference type="ARBA" id="ARBA00023136"/>
    </source>
</evidence>
<accession>A0A7W7PD43</accession>
<feature type="region of interest" description="Disordered" evidence="7">
    <location>
        <begin position="249"/>
        <end position="269"/>
    </location>
</feature>
<keyword evidence="10" id="KW-0645">Protease</keyword>
<dbReference type="PANTHER" id="PTHR43066">
    <property type="entry name" value="RHOMBOID-RELATED PROTEIN"/>
    <property type="match status" value="1"/>
</dbReference>
<dbReference type="Pfam" id="PF01694">
    <property type="entry name" value="Rhomboid"/>
    <property type="match status" value="1"/>
</dbReference>
<reference evidence="10 11" key="1">
    <citation type="submission" date="2020-08" db="EMBL/GenBank/DDBJ databases">
        <title>Genomic Encyclopedia of Type Strains, Phase III (KMG-III): the genomes of soil and plant-associated and newly described type strains.</title>
        <authorList>
            <person name="Whitman W."/>
        </authorList>
    </citation>
    <scope>NUCLEOTIDE SEQUENCE [LARGE SCALE GENOMIC DNA]</scope>
    <source>
        <strain evidence="10 11">CECT 3265</strain>
    </source>
</reference>
<keyword evidence="6 8" id="KW-0472">Membrane</keyword>
<dbReference type="GO" id="GO:0006508">
    <property type="term" value="P:proteolysis"/>
    <property type="evidence" value="ECO:0007669"/>
    <property type="project" value="UniProtKB-KW"/>
</dbReference>
<dbReference type="InterPro" id="IPR035952">
    <property type="entry name" value="Rhomboid-like_sf"/>
</dbReference>
<evidence type="ECO:0000256" key="8">
    <source>
        <dbReference type="SAM" id="Phobius"/>
    </source>
</evidence>
<dbReference type="Gene3D" id="1.20.1540.10">
    <property type="entry name" value="Rhomboid-like"/>
    <property type="match status" value="1"/>
</dbReference>
<gene>
    <name evidence="10" type="ORF">FHS38_000697</name>
</gene>
<sequence length="269" mass="28841">MIGKVVRLGKAALPGPSDGARATPVPTPVPTPVMTYTLLGICCVVFLLGPASGFNTSYGTGAELIAAQTAYFERWGVVPEKLWLGPPLELCTPFTALFVHGNWLHLLGNMLFLYVFGAMTEERLGRIPFVLFYLATGYLALLGYAAVHAHSAQTLVGASGAISGVLGAFLYLFPKARVTSLFPFLFFLPLRFPAWAVLLFWFALQWLAARTAGDRPGVAYLAHVVGFCLGFLCAWARCGPADRVKAAARSHEESPAPGGEPGIPDRSQP</sequence>
<feature type="transmembrane region" description="Helical" evidence="8">
    <location>
        <begin position="185"/>
        <end position="206"/>
    </location>
</feature>